<keyword evidence="2" id="KW-1185">Reference proteome</keyword>
<organism evidence="1 2">
    <name type="scientific">Thalassiosira oceanica</name>
    <name type="common">Marine diatom</name>
    <dbReference type="NCBI Taxonomy" id="159749"/>
    <lineage>
        <taxon>Eukaryota</taxon>
        <taxon>Sar</taxon>
        <taxon>Stramenopiles</taxon>
        <taxon>Ochrophyta</taxon>
        <taxon>Bacillariophyta</taxon>
        <taxon>Coscinodiscophyceae</taxon>
        <taxon>Thalassiosirophycidae</taxon>
        <taxon>Thalassiosirales</taxon>
        <taxon>Thalassiosiraceae</taxon>
        <taxon>Thalassiosira</taxon>
    </lineage>
</organism>
<evidence type="ECO:0000313" key="1">
    <source>
        <dbReference type="EMBL" id="EJK44409.1"/>
    </source>
</evidence>
<gene>
    <name evidence="1" type="ORF">THAOC_37051</name>
</gene>
<dbReference type="Proteomes" id="UP000266841">
    <property type="component" value="Unassembled WGS sequence"/>
</dbReference>
<sequence>LSDWTTVEDTNDETAGSLHLALRLISFHELKESSIVIELAMWKSSMVEDRARADCRITVPDPAKSLIMDYCGFAGFLEPAIEGA</sequence>
<evidence type="ECO:0000313" key="2">
    <source>
        <dbReference type="Proteomes" id="UP000266841"/>
    </source>
</evidence>
<name>K0R0S3_THAOC</name>
<dbReference type="EMBL" id="AGNL01049721">
    <property type="protein sequence ID" value="EJK44409.1"/>
    <property type="molecule type" value="Genomic_DNA"/>
</dbReference>
<comment type="caution">
    <text evidence="1">The sequence shown here is derived from an EMBL/GenBank/DDBJ whole genome shotgun (WGS) entry which is preliminary data.</text>
</comment>
<proteinExistence type="predicted"/>
<feature type="non-terminal residue" evidence="1">
    <location>
        <position position="1"/>
    </location>
</feature>
<accession>K0R0S3</accession>
<reference evidence="1 2" key="1">
    <citation type="journal article" date="2012" name="Genome Biol.">
        <title>Genome and low-iron response of an oceanic diatom adapted to chronic iron limitation.</title>
        <authorList>
            <person name="Lommer M."/>
            <person name="Specht M."/>
            <person name="Roy A.S."/>
            <person name="Kraemer L."/>
            <person name="Andreson R."/>
            <person name="Gutowska M.A."/>
            <person name="Wolf J."/>
            <person name="Bergner S.V."/>
            <person name="Schilhabel M.B."/>
            <person name="Klostermeier U.C."/>
            <person name="Beiko R.G."/>
            <person name="Rosenstiel P."/>
            <person name="Hippler M."/>
            <person name="Laroche J."/>
        </authorList>
    </citation>
    <scope>NUCLEOTIDE SEQUENCE [LARGE SCALE GENOMIC DNA]</scope>
    <source>
        <strain evidence="1 2">CCMP1005</strain>
    </source>
</reference>
<protein>
    <submittedName>
        <fullName evidence="1">Uncharacterized protein</fullName>
    </submittedName>
</protein>
<dbReference type="AlphaFoldDB" id="K0R0S3"/>